<proteinExistence type="inferred from homology"/>
<dbReference type="RefSeq" id="WP_161695331.1">
    <property type="nucleotide sequence ID" value="NZ_JAAAMU010000002.1"/>
</dbReference>
<dbReference type="OrthoDB" id="1726708at2"/>
<dbReference type="EMBL" id="JAAAMU010000002">
    <property type="protein sequence ID" value="NBC68364.1"/>
    <property type="molecule type" value="Genomic_DNA"/>
</dbReference>
<evidence type="ECO:0000256" key="2">
    <source>
        <dbReference type="ARBA" id="ARBA00023136"/>
    </source>
</evidence>
<reference evidence="4 5" key="1">
    <citation type="submission" date="2020-01" db="EMBL/GenBank/DDBJ databases">
        <title>Paenibacillus soybeanensis sp. nov. isolated from the nodules of soybean (Glycine max(L.) Merr).</title>
        <authorList>
            <person name="Wang H."/>
        </authorList>
    </citation>
    <scope>NUCLEOTIDE SEQUENCE [LARGE SCALE GENOMIC DNA]</scope>
    <source>
        <strain evidence="4 5">DSM 23054</strain>
    </source>
</reference>
<organism evidence="4 5">
    <name type="scientific">Paenibacillus sacheonensis</name>
    <dbReference type="NCBI Taxonomy" id="742054"/>
    <lineage>
        <taxon>Bacteria</taxon>
        <taxon>Bacillati</taxon>
        <taxon>Bacillota</taxon>
        <taxon>Bacilli</taxon>
        <taxon>Bacillales</taxon>
        <taxon>Paenibacillaceae</taxon>
        <taxon>Paenibacillus</taxon>
    </lineage>
</organism>
<keyword evidence="3" id="KW-1133">Transmembrane helix</keyword>
<feature type="transmembrane region" description="Helical" evidence="3">
    <location>
        <begin position="434"/>
        <end position="459"/>
    </location>
</feature>
<protein>
    <submittedName>
        <fullName evidence="4">Spore germination protein</fullName>
    </submittedName>
</protein>
<name>A0A7X4YMW4_9BACL</name>
<feature type="transmembrane region" description="Helical" evidence="3">
    <location>
        <begin position="272"/>
        <end position="293"/>
    </location>
</feature>
<dbReference type="GO" id="GO:0009847">
    <property type="term" value="P:spore germination"/>
    <property type="evidence" value="ECO:0007669"/>
    <property type="project" value="InterPro"/>
</dbReference>
<dbReference type="PANTHER" id="PTHR22550:SF5">
    <property type="entry name" value="LEUCINE ZIPPER PROTEIN 4"/>
    <property type="match status" value="1"/>
</dbReference>
<dbReference type="Pfam" id="PF03323">
    <property type="entry name" value="GerA"/>
    <property type="match status" value="1"/>
</dbReference>
<comment type="similarity">
    <text evidence="1">Belongs to the GerABKA family.</text>
</comment>
<dbReference type="InterPro" id="IPR050768">
    <property type="entry name" value="UPF0353/GerABKA_families"/>
</dbReference>
<keyword evidence="3" id="KW-0812">Transmembrane</keyword>
<feature type="transmembrane region" description="Helical" evidence="3">
    <location>
        <begin position="392"/>
        <end position="422"/>
    </location>
</feature>
<dbReference type="PIRSF" id="PIRSF005690">
    <property type="entry name" value="GerBA"/>
    <property type="match status" value="1"/>
</dbReference>
<dbReference type="Proteomes" id="UP000558113">
    <property type="component" value="Unassembled WGS sequence"/>
</dbReference>
<sequence length="523" mass="58298">MNRFRNKLRANTALSASKERDGEEAKAEASVDVASRIAYLRKRFSQSSDVAYHNFVTPSGLACALVYIKGMIDLKTVEEKALSVLTCLDPDTPNEDLFSRLFERMQLPIALQSVIHLLKEAERCVLDGEALLLLEGERRMLCLSVSVTKERSIDEPPNESVIRGPREAFVENIETNITLLRRRLRTHRFTLDMMHFGSETHTSVALAYLSGVCKPELVAEAKQRLSNIEIDGVLGASYLEEFIEDNPYSPFPQMQYTERPDVVSAALLEGRFALLVDGTPIAILAPVTLFMLMQSAEDYNQRYIAASWIRIIRFIFMFISVMLPSIYIAITTFHPDIIPERLLMTVSAARENVPFPALLEAFMMELCFEALREASLRIPKAIGQAVSIIGALIIGTAAVQAGIVSAAMVIIVSVTGIASFIIPHYDLGLALRLMRFPIMVLAGAFGLFGIACGVILIYFHLIELRSFGVPYLEPLAPRQAGDLKDVFVRAPWWVMKKYPSHAASGNGLRTHGREWAALKDEEE</sequence>
<keyword evidence="5" id="KW-1185">Reference proteome</keyword>
<comment type="caution">
    <text evidence="4">The sequence shown here is derived from an EMBL/GenBank/DDBJ whole genome shotgun (WGS) entry which is preliminary data.</text>
</comment>
<evidence type="ECO:0000256" key="3">
    <source>
        <dbReference type="SAM" id="Phobius"/>
    </source>
</evidence>
<evidence type="ECO:0000313" key="5">
    <source>
        <dbReference type="Proteomes" id="UP000558113"/>
    </source>
</evidence>
<dbReference type="PANTHER" id="PTHR22550">
    <property type="entry name" value="SPORE GERMINATION PROTEIN"/>
    <property type="match status" value="1"/>
</dbReference>
<gene>
    <name evidence="4" type="ORF">GT003_05050</name>
</gene>
<dbReference type="InterPro" id="IPR004995">
    <property type="entry name" value="Spore_Ger"/>
</dbReference>
<evidence type="ECO:0000256" key="1">
    <source>
        <dbReference type="ARBA" id="ARBA00005278"/>
    </source>
</evidence>
<keyword evidence="2 3" id="KW-0472">Membrane</keyword>
<evidence type="ECO:0000313" key="4">
    <source>
        <dbReference type="EMBL" id="NBC68364.1"/>
    </source>
</evidence>
<feature type="transmembrane region" description="Helical" evidence="3">
    <location>
        <begin position="314"/>
        <end position="333"/>
    </location>
</feature>
<accession>A0A7X4YMW4</accession>
<dbReference type="AlphaFoldDB" id="A0A7X4YMW4"/>
<dbReference type="GO" id="GO:0016020">
    <property type="term" value="C:membrane"/>
    <property type="evidence" value="ECO:0007669"/>
    <property type="project" value="InterPro"/>
</dbReference>